<dbReference type="Gene3D" id="3.40.50.10810">
    <property type="entry name" value="Tandem AAA-ATPase domain"/>
    <property type="match status" value="2"/>
</dbReference>
<dbReference type="Proteomes" id="UP001500936">
    <property type="component" value="Unassembled WGS sequence"/>
</dbReference>
<gene>
    <name evidence="4" type="ORF">GCM10023187_29880</name>
</gene>
<proteinExistence type="predicted"/>
<evidence type="ECO:0000256" key="1">
    <source>
        <dbReference type="ARBA" id="ARBA00022801"/>
    </source>
</evidence>
<dbReference type="SUPFAM" id="SSF56024">
    <property type="entry name" value="Phospholipase D/nuclease"/>
    <property type="match status" value="1"/>
</dbReference>
<dbReference type="InterPro" id="IPR038718">
    <property type="entry name" value="SNF2-like_sf"/>
</dbReference>
<feature type="domain" description="Helicase C-terminal" evidence="3">
    <location>
        <begin position="646"/>
        <end position="819"/>
    </location>
</feature>
<organism evidence="4 5">
    <name type="scientific">Nibrella viscosa</name>
    <dbReference type="NCBI Taxonomy" id="1084524"/>
    <lineage>
        <taxon>Bacteria</taxon>
        <taxon>Pseudomonadati</taxon>
        <taxon>Bacteroidota</taxon>
        <taxon>Cytophagia</taxon>
        <taxon>Cytophagales</taxon>
        <taxon>Spirosomataceae</taxon>
        <taxon>Nibrella</taxon>
    </lineage>
</organism>
<dbReference type="InterPro" id="IPR049730">
    <property type="entry name" value="SNF2/RAD54-like_C"/>
</dbReference>
<evidence type="ECO:0000313" key="4">
    <source>
        <dbReference type="EMBL" id="GAA4408263.1"/>
    </source>
</evidence>
<keyword evidence="5" id="KW-1185">Reference proteome</keyword>
<dbReference type="SMART" id="SM00490">
    <property type="entry name" value="HELICc"/>
    <property type="match status" value="1"/>
</dbReference>
<dbReference type="CDD" id="cd18793">
    <property type="entry name" value="SF2_C_SNF"/>
    <property type="match status" value="1"/>
</dbReference>
<feature type="domain" description="Helicase ATP-binding" evidence="2">
    <location>
        <begin position="271"/>
        <end position="344"/>
    </location>
</feature>
<evidence type="ECO:0000313" key="5">
    <source>
        <dbReference type="Proteomes" id="UP001500936"/>
    </source>
</evidence>
<dbReference type="PANTHER" id="PTHR45766">
    <property type="entry name" value="DNA ANNEALING HELICASE AND ENDONUCLEASE ZRANB3 FAMILY MEMBER"/>
    <property type="match status" value="1"/>
</dbReference>
<dbReference type="InterPro" id="IPR001650">
    <property type="entry name" value="Helicase_C-like"/>
</dbReference>
<accession>A0ABP8KIX1</accession>
<dbReference type="EMBL" id="BAABHB010000005">
    <property type="protein sequence ID" value="GAA4408263.1"/>
    <property type="molecule type" value="Genomic_DNA"/>
</dbReference>
<keyword evidence="1" id="KW-0378">Hydrolase</keyword>
<evidence type="ECO:0008006" key="6">
    <source>
        <dbReference type="Google" id="ProtNLM"/>
    </source>
</evidence>
<evidence type="ECO:0000259" key="2">
    <source>
        <dbReference type="PROSITE" id="PS51192"/>
    </source>
</evidence>
<dbReference type="Gene3D" id="3.40.50.300">
    <property type="entry name" value="P-loop containing nucleotide triphosphate hydrolases"/>
    <property type="match status" value="1"/>
</dbReference>
<protein>
    <recommendedName>
        <fullName evidence="6">NgoFVII family restriction endonuclease</fullName>
    </recommendedName>
</protein>
<dbReference type="Pfam" id="PF13091">
    <property type="entry name" value="PLDc_2"/>
    <property type="match status" value="1"/>
</dbReference>
<dbReference type="PROSITE" id="PS51194">
    <property type="entry name" value="HELICASE_CTER"/>
    <property type="match status" value="1"/>
</dbReference>
<sequence>MLVGMQKLPIDVLREHFNKHEDELDQSEIVKIKRSLAREFKDQLTIGLPTATDEKYLRLLSQQLRDKKVVVKLFLKHQLHAKLYLAFRHDTITPKIGYLGSSNLTLAGLAKQGELNVDITDQDASKKLEKWFNDRWKERWCLDITDDLADIIDESWASAKLLPPYYIYLKIAYHLSQDARAGLSAFSIPPVFEKELLPFQQVAVKMATNTLKKRGGVMIGDVVGLGKTITASAVAKIIEMEGYASTLIICPKNLVPMWQKYRDKYSLKAEILSVSKVLNQMPKGRHKLVIIDESHNLRNREGRRYQQIREYIRHNDSQILLLSATPYNKTYLDLANQFGLFINDDSDLGISPENYIRRLGGPQQFALSHADIPLRSIKAFEQSDIAEDWQELMRLYTVRRTRSFIKNKYGTIDPTNGRSYLTFSDGRRSYFPDRIPKAVQFPFDPTSATDQYARLYSADVVNVINQLNLPRYGLDNYKAAILPFPLKPDEERIVRNLSRAGRRLMGFSRTNLFKRLESSGQAFLLSLARHILRNAVFIHAIDNNLPLPIGKSIVNQLDGYLEDTDTDDAGNEYPVILYREDGYKQKAAEVYNLYASPQFIKKFNWIRPGVFKSNLRTHLVEDVRALLSILNRSSDWKAENDRKLNALCDLCIKTHPNEKILVFTQFADTAFYVAEELKKRGIKNLMDVTGQSDNPTELAHRFSPQSNERPEITCTSHELRILISSDVLSEGQNLQDAHIVVNFDLPWAIIRLIQRAGRVDRIGQKAEQILCYSFLPEDGIEQIINLRGRLRQRIQENAEVVGSDEVFFDGDPVALHDLYAERAGVLDDNEDDTEIDLASYAYQIWRDALEVNPKLNQIIPDLPNVVHSTKLLNSNRMDQTRSGAIVYTRTAQENDVLTYIDQEGNVLTQSQHRILRLAECEPNTPALPRPDNHYELVERSLEQAQAADASTAGTLGKKTGVRYRTYMQLDRYCQEYAGTLFINDALKRAVDDIYQYPLTEFARETINRQLRNGISDMDLVNLVVSLREEAKLCLTDDDGPVRKDPYIVCSMGLTQPS</sequence>
<dbReference type="InterPro" id="IPR027417">
    <property type="entry name" value="P-loop_NTPase"/>
</dbReference>
<dbReference type="PANTHER" id="PTHR45766:SF6">
    <property type="entry name" value="SWI_SNF-RELATED MATRIX-ASSOCIATED ACTIN-DEPENDENT REGULATOR OF CHROMATIN SUBFAMILY A-LIKE PROTEIN 1"/>
    <property type="match status" value="1"/>
</dbReference>
<dbReference type="Pfam" id="PF00271">
    <property type="entry name" value="Helicase_C"/>
    <property type="match status" value="1"/>
</dbReference>
<reference evidence="5" key="1">
    <citation type="journal article" date="2019" name="Int. J. Syst. Evol. Microbiol.">
        <title>The Global Catalogue of Microorganisms (GCM) 10K type strain sequencing project: providing services to taxonomists for standard genome sequencing and annotation.</title>
        <authorList>
            <consortium name="The Broad Institute Genomics Platform"/>
            <consortium name="The Broad Institute Genome Sequencing Center for Infectious Disease"/>
            <person name="Wu L."/>
            <person name="Ma J."/>
        </authorList>
    </citation>
    <scope>NUCLEOTIDE SEQUENCE [LARGE SCALE GENOMIC DNA]</scope>
    <source>
        <strain evidence="5">JCM 17925</strain>
    </source>
</reference>
<dbReference type="PROSITE" id="PS51192">
    <property type="entry name" value="HELICASE_ATP_BIND_1"/>
    <property type="match status" value="1"/>
</dbReference>
<dbReference type="InterPro" id="IPR014001">
    <property type="entry name" value="Helicase_ATP-bd"/>
</dbReference>
<evidence type="ECO:0000259" key="3">
    <source>
        <dbReference type="PROSITE" id="PS51194"/>
    </source>
</evidence>
<dbReference type="SUPFAM" id="SSF52540">
    <property type="entry name" value="P-loop containing nucleoside triphosphate hydrolases"/>
    <property type="match status" value="2"/>
</dbReference>
<dbReference type="Gene3D" id="3.30.870.10">
    <property type="entry name" value="Endonuclease Chain A"/>
    <property type="match status" value="1"/>
</dbReference>
<comment type="caution">
    <text evidence="4">The sequence shown here is derived from an EMBL/GenBank/DDBJ whole genome shotgun (WGS) entry which is preliminary data.</text>
</comment>
<dbReference type="InterPro" id="IPR025202">
    <property type="entry name" value="PLD-like_dom"/>
</dbReference>
<name>A0ABP8KIX1_9BACT</name>
<dbReference type="SMART" id="SM00487">
    <property type="entry name" value="DEXDc"/>
    <property type="match status" value="1"/>
</dbReference>